<dbReference type="SMART" id="SM01008">
    <property type="entry name" value="Ald_Xan_dh_C"/>
    <property type="match status" value="1"/>
</dbReference>
<dbReference type="KEGG" id="slr:L21SP2_1049"/>
<keyword evidence="2 4" id="KW-0560">Oxidoreductase</keyword>
<dbReference type="AlphaFoldDB" id="V5WFQ6"/>
<proteinExistence type="predicted"/>
<evidence type="ECO:0000313" key="4">
    <source>
        <dbReference type="EMBL" id="AHC14465.1"/>
    </source>
</evidence>
<sequence>MKNKRSVRDILSGNSMFLQDYPLKDGWYCRIIRSTILRGSIVSILVDPEFISLGAYLIQQKDIPGETSFRLFGEELPVLSGNQVHYFGQPIALLVAESEDLLNSCERLIQIQYEEYDPLPETLSDPQQIYRQTEKSIGSPGLMWEQSVESVESSYHIGTQSDTSREVMGCFAEWGQDDLLRLIGPTIWPHLIADSLSSILKRKKPRIEIVPTNPGVFHDHLLVDGSLIALYTGVAAELTGKNIKLILSEEERQLFGTRQPPIHVKQHVGFSPEREILVNDVIVDVNTGAFALFSTEMINQILAAAPGLYKAPSWRVRIHLYRSNLPPMSIFHGFHATLIQIPAEIQANRIAELEGRDPLEWRRERLLKGGDTAPPQWTLKEDLDSQGILERLAAVSDFTRKHSSFELLRKRRSSRDSIARKTSGKKYRGMGMSYGFQPSGFSRTMEQQIRPRVRVSLETDGSVQGYVNTAPGTSAAKVYIRNIIKEELGVESEKVMLHTSDSREIPDSGPVCLSRSLTVVTDTFRQACKKIQKQRFHSPLPISIETSLRFPRLPGWDQEKLEGDPFLYRSYGAAAVEVELDPVSFIPEIQRIWMVVDAPSLFNVSQARSALEGGIMQCLNWIRGYPREFKNGVLQLPSAEFTRGLEHRKIPEITIDFIPGKGARSDRTKQNGFRDLPFALIPSAYLSALTQATGGYFDSIPSDSQVIFNYIRESEEAEDDD</sequence>
<evidence type="ECO:0000313" key="5">
    <source>
        <dbReference type="Proteomes" id="UP000018680"/>
    </source>
</evidence>
<dbReference type="EC" id="1.17.1.4" evidence="4"/>
<reference evidence="4 5" key="1">
    <citation type="journal article" date="2015" name="Stand. Genomic Sci.">
        <title>Complete genome sequence and description of Salinispira pacifica gen. nov., sp. nov., a novel spirochaete isolated form a hypersaline microbial mat.</title>
        <authorList>
            <person name="Ben Hania W."/>
            <person name="Joseph M."/>
            <person name="Schumann P."/>
            <person name="Bunk B."/>
            <person name="Fiebig A."/>
            <person name="Sproer C."/>
            <person name="Klenk H.P."/>
            <person name="Fardeau M.L."/>
            <person name="Spring S."/>
        </authorList>
    </citation>
    <scope>NUCLEOTIDE SEQUENCE [LARGE SCALE GENOMIC DNA]</scope>
    <source>
        <strain evidence="4 5">L21-RPul-D2</strain>
    </source>
</reference>
<dbReference type="InterPro" id="IPR036856">
    <property type="entry name" value="Ald_Oxase/Xan_DH_a/b_sf"/>
</dbReference>
<evidence type="ECO:0000256" key="2">
    <source>
        <dbReference type="ARBA" id="ARBA00023002"/>
    </source>
</evidence>
<dbReference type="Gene3D" id="3.30.365.10">
    <property type="entry name" value="Aldehyde oxidase/xanthine dehydrogenase, molybdopterin binding domain"/>
    <property type="match status" value="5"/>
</dbReference>
<dbReference type="GO" id="GO:0004854">
    <property type="term" value="F:xanthine dehydrogenase activity"/>
    <property type="evidence" value="ECO:0007669"/>
    <property type="project" value="UniProtKB-EC"/>
</dbReference>
<organism evidence="4 5">
    <name type="scientific">Salinispira pacifica</name>
    <dbReference type="NCBI Taxonomy" id="1307761"/>
    <lineage>
        <taxon>Bacteria</taxon>
        <taxon>Pseudomonadati</taxon>
        <taxon>Spirochaetota</taxon>
        <taxon>Spirochaetia</taxon>
        <taxon>Spirochaetales</taxon>
        <taxon>Spirochaetaceae</taxon>
        <taxon>Salinispira</taxon>
    </lineage>
</organism>
<keyword evidence="1" id="KW-0500">Molybdenum</keyword>
<dbReference type="Pfam" id="PF01315">
    <property type="entry name" value="Ald_Xan_dh_C"/>
    <property type="match status" value="1"/>
</dbReference>
<dbReference type="InterPro" id="IPR046867">
    <property type="entry name" value="AldOxase/xan_DH_MoCoBD2"/>
</dbReference>
<keyword evidence="5" id="KW-1185">Reference proteome</keyword>
<dbReference type="InterPro" id="IPR037165">
    <property type="entry name" value="AldOxase/xan_DH_Mopterin-bd_sf"/>
</dbReference>
<dbReference type="OrthoDB" id="9759099at2"/>
<dbReference type="GO" id="GO:0005506">
    <property type="term" value="F:iron ion binding"/>
    <property type="evidence" value="ECO:0007669"/>
    <property type="project" value="InterPro"/>
</dbReference>
<dbReference type="HOGENOM" id="CLU_001681_2_3_12"/>
<dbReference type="InterPro" id="IPR016208">
    <property type="entry name" value="Ald_Oxase/xanthine_DH-like"/>
</dbReference>
<name>V5WFQ6_9SPIO</name>
<dbReference type="Gene3D" id="3.90.1170.50">
    <property type="entry name" value="Aldehyde oxidase/xanthine dehydrogenase, a/b hammerhead"/>
    <property type="match status" value="1"/>
</dbReference>
<protein>
    <submittedName>
        <fullName evidence="4">Xanthine dehydrogenase, molybdenum binding subunit</fullName>
        <ecNumber evidence="4">1.17.1.4</ecNumber>
    </submittedName>
</protein>
<evidence type="ECO:0000256" key="1">
    <source>
        <dbReference type="ARBA" id="ARBA00022505"/>
    </source>
</evidence>
<dbReference type="PANTHER" id="PTHR11908">
    <property type="entry name" value="XANTHINE DEHYDROGENASE"/>
    <property type="match status" value="1"/>
</dbReference>
<dbReference type="RefSeq" id="WP_024267395.1">
    <property type="nucleotide sequence ID" value="NC_023035.1"/>
</dbReference>
<dbReference type="SUPFAM" id="SSF54665">
    <property type="entry name" value="CO dehydrogenase molybdoprotein N-domain-like"/>
    <property type="match status" value="1"/>
</dbReference>
<dbReference type="EMBL" id="CP006939">
    <property type="protein sequence ID" value="AHC14465.1"/>
    <property type="molecule type" value="Genomic_DNA"/>
</dbReference>
<dbReference type="InterPro" id="IPR008274">
    <property type="entry name" value="AldOxase/xan_DH_MoCoBD1"/>
</dbReference>
<gene>
    <name evidence="4" type="ORF">L21SP2_1049</name>
</gene>
<dbReference type="SUPFAM" id="SSF56003">
    <property type="entry name" value="Molybdenum cofactor-binding domain"/>
    <property type="match status" value="1"/>
</dbReference>
<dbReference type="PANTHER" id="PTHR11908:SF132">
    <property type="entry name" value="ALDEHYDE OXIDASE 1-RELATED"/>
    <property type="match status" value="1"/>
</dbReference>
<dbReference type="STRING" id="1307761.L21SP2_1049"/>
<dbReference type="Pfam" id="PF20256">
    <property type="entry name" value="MoCoBD_2"/>
    <property type="match status" value="2"/>
</dbReference>
<dbReference type="Pfam" id="PF02738">
    <property type="entry name" value="MoCoBD_1"/>
    <property type="match status" value="1"/>
</dbReference>
<accession>V5WFQ6</accession>
<feature type="domain" description="Aldehyde oxidase/xanthine dehydrogenase a/b hammerhead" evidence="3">
    <location>
        <begin position="12"/>
        <end position="120"/>
    </location>
</feature>
<dbReference type="InterPro" id="IPR000674">
    <property type="entry name" value="Ald_Oxase/Xan_DH_a/b"/>
</dbReference>
<dbReference type="Proteomes" id="UP000018680">
    <property type="component" value="Chromosome"/>
</dbReference>
<evidence type="ECO:0000259" key="3">
    <source>
        <dbReference type="SMART" id="SM01008"/>
    </source>
</evidence>
<dbReference type="eggNOG" id="COG1529">
    <property type="taxonomic scope" value="Bacteria"/>
</dbReference>